<accession>A0A673B5J3</accession>
<sequence length="60" mass="6912">MASSANSNPVPKQYKSVTEDLINAIASVYIVLELCTKWKTCFYPFGWVVALYFFLLWQES</sequence>
<dbReference type="InParanoid" id="A0A673B5J3"/>
<evidence type="ECO:0000313" key="3">
    <source>
        <dbReference type="Proteomes" id="UP000472271"/>
    </source>
</evidence>
<protein>
    <submittedName>
        <fullName evidence="2">Uncharacterized protein</fullName>
    </submittedName>
</protein>
<keyword evidence="1" id="KW-1133">Transmembrane helix</keyword>
<name>A0A673B5J3_9TELE</name>
<keyword evidence="3" id="KW-1185">Reference proteome</keyword>
<evidence type="ECO:0000256" key="1">
    <source>
        <dbReference type="SAM" id="Phobius"/>
    </source>
</evidence>
<proteinExistence type="predicted"/>
<keyword evidence="1" id="KW-0812">Transmembrane</keyword>
<dbReference type="Proteomes" id="UP000472271">
    <property type="component" value="Chromosome 12"/>
</dbReference>
<dbReference type="Ensembl" id="ENSSORT00005038055.1">
    <property type="protein sequence ID" value="ENSSORP00005037085.1"/>
    <property type="gene ID" value="ENSSORG00005017414.1"/>
</dbReference>
<reference evidence="2" key="3">
    <citation type="submission" date="2025-09" db="UniProtKB">
        <authorList>
            <consortium name="Ensembl"/>
        </authorList>
    </citation>
    <scope>IDENTIFICATION</scope>
</reference>
<reference evidence="2" key="2">
    <citation type="submission" date="2025-08" db="UniProtKB">
        <authorList>
            <consortium name="Ensembl"/>
        </authorList>
    </citation>
    <scope>IDENTIFICATION</scope>
</reference>
<reference evidence="2" key="1">
    <citation type="submission" date="2019-06" db="EMBL/GenBank/DDBJ databases">
        <authorList>
            <consortium name="Wellcome Sanger Institute Data Sharing"/>
        </authorList>
    </citation>
    <scope>NUCLEOTIDE SEQUENCE [LARGE SCALE GENOMIC DNA]</scope>
</reference>
<dbReference type="AlphaFoldDB" id="A0A673B5J3"/>
<feature type="transmembrane region" description="Helical" evidence="1">
    <location>
        <begin position="40"/>
        <end position="57"/>
    </location>
</feature>
<organism evidence="2 3">
    <name type="scientific">Sphaeramia orbicularis</name>
    <name type="common">orbiculate cardinalfish</name>
    <dbReference type="NCBI Taxonomy" id="375764"/>
    <lineage>
        <taxon>Eukaryota</taxon>
        <taxon>Metazoa</taxon>
        <taxon>Chordata</taxon>
        <taxon>Craniata</taxon>
        <taxon>Vertebrata</taxon>
        <taxon>Euteleostomi</taxon>
        <taxon>Actinopterygii</taxon>
        <taxon>Neopterygii</taxon>
        <taxon>Teleostei</taxon>
        <taxon>Neoteleostei</taxon>
        <taxon>Acanthomorphata</taxon>
        <taxon>Gobiaria</taxon>
        <taxon>Kurtiformes</taxon>
        <taxon>Apogonoidei</taxon>
        <taxon>Apogonidae</taxon>
        <taxon>Apogoninae</taxon>
        <taxon>Sphaeramia</taxon>
    </lineage>
</organism>
<evidence type="ECO:0000313" key="2">
    <source>
        <dbReference type="Ensembl" id="ENSSORP00005037085.1"/>
    </source>
</evidence>
<keyword evidence="1" id="KW-0472">Membrane</keyword>